<dbReference type="STRING" id="1802737.A2832_00255"/>
<name>A0A1G2T139_9BACT</name>
<comment type="caution">
    <text evidence="2">The sequence shown here is derived from an EMBL/GenBank/DDBJ whole genome shotgun (WGS) entry which is preliminary data.</text>
</comment>
<organism evidence="2 3">
    <name type="scientific">Candidatus Zambryskibacteria bacterium RIFCSPHIGHO2_01_FULL_44_22b</name>
    <dbReference type="NCBI Taxonomy" id="1802737"/>
    <lineage>
        <taxon>Bacteria</taxon>
        <taxon>Candidatus Zambryskiibacteriota</taxon>
    </lineage>
</organism>
<evidence type="ECO:0000313" key="3">
    <source>
        <dbReference type="Proteomes" id="UP000178538"/>
    </source>
</evidence>
<accession>A0A1G2T139</accession>
<feature type="transmembrane region" description="Helical" evidence="1">
    <location>
        <begin position="12"/>
        <end position="31"/>
    </location>
</feature>
<dbReference type="EMBL" id="MHVG01000009">
    <property type="protein sequence ID" value="OHA91006.1"/>
    <property type="molecule type" value="Genomic_DNA"/>
</dbReference>
<proteinExistence type="predicted"/>
<sequence length="172" mass="18858">MTFKNSKLVISILIPTAMALIAILAIGIYSIRANNNETSKLLTLSSDADEAKVRAQATRLLRVKAAEDLEAFERLILSEEGIVSLIEMIEEAGQALNLDTEVVSVNKVDKEDADNPKLVEVVVEGRGAWAEAYALLASLESLPQRLNLEESNLSKVDGAWDLRVVLSLNYFD</sequence>
<evidence type="ECO:0000313" key="2">
    <source>
        <dbReference type="EMBL" id="OHA91006.1"/>
    </source>
</evidence>
<gene>
    <name evidence="2" type="ORF">A2832_00255</name>
</gene>
<keyword evidence="1" id="KW-0812">Transmembrane</keyword>
<keyword evidence="1" id="KW-1133">Transmembrane helix</keyword>
<dbReference type="Proteomes" id="UP000178538">
    <property type="component" value="Unassembled WGS sequence"/>
</dbReference>
<reference evidence="2 3" key="1">
    <citation type="journal article" date="2016" name="Nat. Commun.">
        <title>Thousands of microbial genomes shed light on interconnected biogeochemical processes in an aquifer system.</title>
        <authorList>
            <person name="Anantharaman K."/>
            <person name="Brown C.T."/>
            <person name="Hug L.A."/>
            <person name="Sharon I."/>
            <person name="Castelle C.J."/>
            <person name="Probst A.J."/>
            <person name="Thomas B.C."/>
            <person name="Singh A."/>
            <person name="Wilkins M.J."/>
            <person name="Karaoz U."/>
            <person name="Brodie E.L."/>
            <person name="Williams K.H."/>
            <person name="Hubbard S.S."/>
            <person name="Banfield J.F."/>
        </authorList>
    </citation>
    <scope>NUCLEOTIDE SEQUENCE [LARGE SCALE GENOMIC DNA]</scope>
</reference>
<keyword evidence="1" id="KW-0472">Membrane</keyword>
<evidence type="ECO:0000256" key="1">
    <source>
        <dbReference type="SAM" id="Phobius"/>
    </source>
</evidence>
<dbReference type="AlphaFoldDB" id="A0A1G2T139"/>
<protein>
    <submittedName>
        <fullName evidence="2">Uncharacterized protein</fullName>
    </submittedName>
</protein>